<evidence type="ECO:0000313" key="5">
    <source>
        <dbReference type="Proteomes" id="UP000054691"/>
    </source>
</evidence>
<evidence type="ECO:0000313" key="3">
    <source>
        <dbReference type="EMBL" id="KTD11630.1"/>
    </source>
</evidence>
<dbReference type="STRING" id="45066.Lgra_1088"/>
<gene>
    <name evidence="3" type="ORF">Lgra_1088</name>
    <name evidence="4" type="ORF">NCTC12388_00144</name>
</gene>
<name>A0A378J904_9GAMM</name>
<dbReference type="InterPro" id="IPR006860">
    <property type="entry name" value="FecR"/>
</dbReference>
<dbReference type="RefSeq" id="WP_058498258.1">
    <property type="nucleotide sequence ID" value="NZ_CAAAHW010000006.1"/>
</dbReference>
<evidence type="ECO:0000313" key="4">
    <source>
        <dbReference type="EMBL" id="STX41040.1"/>
    </source>
</evidence>
<organism evidence="4 6">
    <name type="scientific">Legionella gratiana</name>
    <dbReference type="NCBI Taxonomy" id="45066"/>
    <lineage>
        <taxon>Bacteria</taxon>
        <taxon>Pseudomonadati</taxon>
        <taxon>Pseudomonadota</taxon>
        <taxon>Gammaproteobacteria</taxon>
        <taxon>Legionellales</taxon>
        <taxon>Legionellaceae</taxon>
        <taxon>Legionella</taxon>
    </lineage>
</organism>
<reference evidence="4 6" key="2">
    <citation type="submission" date="2018-06" db="EMBL/GenBank/DDBJ databases">
        <authorList>
            <consortium name="Pathogen Informatics"/>
            <person name="Doyle S."/>
        </authorList>
    </citation>
    <scope>NUCLEOTIDE SEQUENCE [LARGE SCALE GENOMIC DNA]</scope>
    <source>
        <strain evidence="4 6">NCTC12388</strain>
    </source>
</reference>
<dbReference type="Pfam" id="PF04773">
    <property type="entry name" value="FecR"/>
    <property type="match status" value="1"/>
</dbReference>
<sequence length="238" mass="25785">MKKLIVISIFFYSISVVAQPVAKVVNVTNTAIAKKGNIQRVLSPGSPIHIGESIITKANSKIDIQYENGTFVAVQKNSNYETVAYKPQAELKLKAKLNKGAIEYNSTGKKKGLIQTPVVALAIQGTRFKLIAIPQKTYIEVTEGMVKSGNQLLGPSQQFASGSFDKNQKFTAGPIPWKAYSSLDTTNKTEQTQDQTHAVVQSNEINMDLVANVSTNAAIDSLVTMPPTELAELIIGCQ</sequence>
<dbReference type="Proteomes" id="UP000254476">
    <property type="component" value="Unassembled WGS sequence"/>
</dbReference>
<evidence type="ECO:0000313" key="6">
    <source>
        <dbReference type="Proteomes" id="UP000254476"/>
    </source>
</evidence>
<feature type="domain" description="FecR protein" evidence="2">
    <location>
        <begin position="54"/>
        <end position="147"/>
    </location>
</feature>
<keyword evidence="5" id="KW-1185">Reference proteome</keyword>
<dbReference type="OrthoDB" id="5652983at2"/>
<proteinExistence type="predicted"/>
<keyword evidence="1" id="KW-0732">Signal</keyword>
<dbReference type="Proteomes" id="UP000054691">
    <property type="component" value="Unassembled WGS sequence"/>
</dbReference>
<dbReference type="PANTHER" id="PTHR38731">
    <property type="entry name" value="LIPL45-RELATED LIPOPROTEIN-RELATED"/>
    <property type="match status" value="1"/>
</dbReference>
<dbReference type="EMBL" id="LNYE01000020">
    <property type="protein sequence ID" value="KTD11630.1"/>
    <property type="molecule type" value="Genomic_DNA"/>
</dbReference>
<dbReference type="EMBL" id="UGOB01000001">
    <property type="protein sequence ID" value="STX41040.1"/>
    <property type="molecule type" value="Genomic_DNA"/>
</dbReference>
<protein>
    <submittedName>
        <fullName evidence="4">FecR protein</fullName>
    </submittedName>
</protein>
<evidence type="ECO:0000256" key="1">
    <source>
        <dbReference type="SAM" id="SignalP"/>
    </source>
</evidence>
<feature type="signal peptide" evidence="1">
    <location>
        <begin position="1"/>
        <end position="18"/>
    </location>
</feature>
<reference evidence="3 5" key="1">
    <citation type="submission" date="2015-11" db="EMBL/GenBank/DDBJ databases">
        <title>Genomic analysis of 38 Legionella species identifies large and diverse effector repertoires.</title>
        <authorList>
            <person name="Burstein D."/>
            <person name="Amaro F."/>
            <person name="Zusman T."/>
            <person name="Lifshitz Z."/>
            <person name="Cohen O."/>
            <person name="Gilbert J.A."/>
            <person name="Pupko T."/>
            <person name="Shuman H.A."/>
            <person name="Segal G."/>
        </authorList>
    </citation>
    <scope>NUCLEOTIDE SEQUENCE [LARGE SCALE GENOMIC DNA]</scope>
    <source>
        <strain evidence="3 5">Lyon 8420412</strain>
    </source>
</reference>
<feature type="chain" id="PRO_5016970034" evidence="1">
    <location>
        <begin position="19"/>
        <end position="238"/>
    </location>
</feature>
<dbReference type="AlphaFoldDB" id="A0A378J904"/>
<evidence type="ECO:0000259" key="2">
    <source>
        <dbReference type="Pfam" id="PF04773"/>
    </source>
</evidence>
<accession>A0A378J904</accession>